<reference evidence="1 2" key="1">
    <citation type="journal article" date="2024" name="bioRxiv">
        <title>A reference genome for Trichogramma kaykai: A tiny desert-dwelling parasitoid wasp with competing sex-ratio distorters.</title>
        <authorList>
            <person name="Culotta J."/>
            <person name="Lindsey A.R."/>
        </authorList>
    </citation>
    <scope>NUCLEOTIDE SEQUENCE [LARGE SCALE GENOMIC DNA]</scope>
    <source>
        <strain evidence="1 2">KSX58</strain>
    </source>
</reference>
<accession>A0ABD2WHG7</accession>
<sequence>MHRKSFKGRKIESWNSLLSICSMVYTERHKLYKQVLEFTLGCVGSIHGRSENESMQLAAIRSVRSKDRKFDCYGRGLAGGGGGLFRSGLTVSQLTCSSSSPEDFYILHSLIYTAYVQTGWQELKFGHEEYNSLQVDSAGLSGVRDSLQAETGDIYIALGQYSVSMKKKSIRARAAAAAVCTLPARRE</sequence>
<dbReference type="Proteomes" id="UP001627154">
    <property type="component" value="Unassembled WGS sequence"/>
</dbReference>
<proteinExistence type="predicted"/>
<dbReference type="AlphaFoldDB" id="A0ABD2WHG7"/>
<gene>
    <name evidence="1" type="ORF">TKK_012872</name>
</gene>
<name>A0ABD2WHG7_9HYME</name>
<evidence type="ECO:0000313" key="2">
    <source>
        <dbReference type="Proteomes" id="UP001627154"/>
    </source>
</evidence>
<comment type="caution">
    <text evidence="1">The sequence shown here is derived from an EMBL/GenBank/DDBJ whole genome shotgun (WGS) entry which is preliminary data.</text>
</comment>
<dbReference type="EMBL" id="JBJJXI010000103">
    <property type="protein sequence ID" value="KAL3392557.1"/>
    <property type="molecule type" value="Genomic_DNA"/>
</dbReference>
<organism evidence="1 2">
    <name type="scientific">Trichogramma kaykai</name>
    <dbReference type="NCBI Taxonomy" id="54128"/>
    <lineage>
        <taxon>Eukaryota</taxon>
        <taxon>Metazoa</taxon>
        <taxon>Ecdysozoa</taxon>
        <taxon>Arthropoda</taxon>
        <taxon>Hexapoda</taxon>
        <taxon>Insecta</taxon>
        <taxon>Pterygota</taxon>
        <taxon>Neoptera</taxon>
        <taxon>Endopterygota</taxon>
        <taxon>Hymenoptera</taxon>
        <taxon>Apocrita</taxon>
        <taxon>Proctotrupomorpha</taxon>
        <taxon>Chalcidoidea</taxon>
        <taxon>Trichogrammatidae</taxon>
        <taxon>Trichogramma</taxon>
    </lineage>
</organism>
<keyword evidence="2" id="KW-1185">Reference proteome</keyword>
<protein>
    <submittedName>
        <fullName evidence="1">Uncharacterized protein</fullName>
    </submittedName>
</protein>
<evidence type="ECO:0000313" key="1">
    <source>
        <dbReference type="EMBL" id="KAL3392557.1"/>
    </source>
</evidence>